<organism evidence="4 5">
    <name type="scientific">Petromyces alliaceus</name>
    <name type="common">Aspergillus alliaceus</name>
    <dbReference type="NCBI Taxonomy" id="209559"/>
    <lineage>
        <taxon>Eukaryota</taxon>
        <taxon>Fungi</taxon>
        <taxon>Dikarya</taxon>
        <taxon>Ascomycota</taxon>
        <taxon>Pezizomycotina</taxon>
        <taxon>Eurotiomycetes</taxon>
        <taxon>Eurotiomycetidae</taxon>
        <taxon>Eurotiales</taxon>
        <taxon>Aspergillaceae</taxon>
        <taxon>Aspergillus</taxon>
        <taxon>Aspergillus subgen. Circumdati</taxon>
    </lineage>
</organism>
<feature type="compositionally biased region" description="Low complexity" evidence="2">
    <location>
        <begin position="31"/>
        <end position="41"/>
    </location>
</feature>
<keyword evidence="1" id="KW-0862">Zinc</keyword>
<dbReference type="PROSITE" id="PS50157">
    <property type="entry name" value="ZINC_FINGER_C2H2_2"/>
    <property type="match status" value="1"/>
</dbReference>
<dbReference type="Gene3D" id="3.30.160.60">
    <property type="entry name" value="Classic Zinc Finger"/>
    <property type="match status" value="1"/>
</dbReference>
<keyword evidence="5" id="KW-1185">Reference proteome</keyword>
<feature type="compositionally biased region" description="Polar residues" evidence="2">
    <location>
        <begin position="42"/>
        <end position="52"/>
    </location>
</feature>
<feature type="region of interest" description="Disordered" evidence="2">
    <location>
        <begin position="200"/>
        <end position="232"/>
    </location>
</feature>
<evidence type="ECO:0000256" key="1">
    <source>
        <dbReference type="PROSITE-ProRule" id="PRU00042"/>
    </source>
</evidence>
<dbReference type="InterPro" id="IPR036236">
    <property type="entry name" value="Znf_C2H2_sf"/>
</dbReference>
<feature type="compositionally biased region" description="Polar residues" evidence="2">
    <location>
        <begin position="200"/>
        <end position="231"/>
    </location>
</feature>
<gene>
    <name evidence="4" type="ORF">ETB97_007520</name>
</gene>
<keyword evidence="1" id="KW-0479">Metal-binding</keyword>
<dbReference type="InterPro" id="IPR013087">
    <property type="entry name" value="Znf_C2H2_type"/>
</dbReference>
<dbReference type="AlphaFoldDB" id="A0A8H6E1Q9"/>
<dbReference type="SUPFAM" id="SSF57667">
    <property type="entry name" value="beta-beta-alpha zinc fingers"/>
    <property type="match status" value="1"/>
</dbReference>
<evidence type="ECO:0000259" key="3">
    <source>
        <dbReference type="PROSITE" id="PS50157"/>
    </source>
</evidence>
<evidence type="ECO:0000313" key="4">
    <source>
        <dbReference type="EMBL" id="KAF5856336.1"/>
    </source>
</evidence>
<keyword evidence="1" id="KW-0863">Zinc-finger</keyword>
<dbReference type="PROSITE" id="PS00028">
    <property type="entry name" value="ZINC_FINGER_C2H2_1"/>
    <property type="match status" value="1"/>
</dbReference>
<dbReference type="GO" id="GO:0008270">
    <property type="term" value="F:zinc ion binding"/>
    <property type="evidence" value="ECO:0007669"/>
    <property type="project" value="UniProtKB-KW"/>
</dbReference>
<protein>
    <recommendedName>
        <fullName evidence="3">C2H2-type domain-containing protein</fullName>
    </recommendedName>
</protein>
<dbReference type="EMBL" id="SPNV01000327">
    <property type="protein sequence ID" value="KAF5856336.1"/>
    <property type="molecule type" value="Genomic_DNA"/>
</dbReference>
<accession>A0A8H6E1Q9</accession>
<name>A0A8H6E1Q9_PETAA</name>
<evidence type="ECO:0000256" key="2">
    <source>
        <dbReference type="SAM" id="MobiDB-lite"/>
    </source>
</evidence>
<feature type="domain" description="C2H2-type" evidence="3">
    <location>
        <begin position="305"/>
        <end position="334"/>
    </location>
</feature>
<evidence type="ECO:0000313" key="5">
    <source>
        <dbReference type="Proteomes" id="UP000541154"/>
    </source>
</evidence>
<sequence>MDPTPTPTFHLSPPDYTSEAHLTMNLHSKRQQQQQQQQQQQHPISPGSTPETNLPIPPTTCCPSCPQHTHIYTPPTLQHYVLPDMPMPDINPYSMDRMHLHSPDLDNLLYGNAPSPYDYDYDYSDSPPPTSLHPILDITTNTTPIPIPNTSTPDYLLQPSDWIRTTADYYNNATTSSHAQAQQAQAPSYIPQRTTSAVALASASMTSTPPAQAQTPLSHPYPSSNNSQKDLTNYGIRNADQTWRCAYPGCSSSTIFRRGCDLRKHYNRHRKHLFCRHGGCPQAVAGGFSSKKDRDRHEAKHNPLVACEWEGCRRMFSRVDNMKDHVRRIHRRGS</sequence>
<proteinExistence type="predicted"/>
<comment type="caution">
    <text evidence="4">The sequence shown here is derived from an EMBL/GenBank/DDBJ whole genome shotgun (WGS) entry which is preliminary data.</text>
</comment>
<dbReference type="Proteomes" id="UP000541154">
    <property type="component" value="Unassembled WGS sequence"/>
</dbReference>
<reference evidence="4 5" key="1">
    <citation type="submission" date="2019-04" db="EMBL/GenBank/DDBJ databases">
        <title>Aspergillus burnettii sp. nov., novel species from soil in southeast Queensland.</title>
        <authorList>
            <person name="Gilchrist C.L.M."/>
            <person name="Pitt J.I."/>
            <person name="Lange L."/>
            <person name="Lacey H.J."/>
            <person name="Vuong D."/>
            <person name="Midgley D.J."/>
            <person name="Greenfield P."/>
            <person name="Bradbury M."/>
            <person name="Lacey E."/>
            <person name="Busk P.K."/>
            <person name="Pilgaard B."/>
            <person name="Chooi Y.H."/>
            <person name="Piggott A.M."/>
        </authorList>
    </citation>
    <scope>NUCLEOTIDE SEQUENCE [LARGE SCALE GENOMIC DNA]</scope>
    <source>
        <strain evidence="4 5">FRR 5400</strain>
    </source>
</reference>
<feature type="region of interest" description="Disordered" evidence="2">
    <location>
        <begin position="1"/>
        <end position="58"/>
    </location>
</feature>
<dbReference type="SMART" id="SM00355">
    <property type="entry name" value="ZnF_C2H2"/>
    <property type="match status" value="3"/>
</dbReference>